<dbReference type="PANTHER" id="PTHR30328">
    <property type="entry name" value="TRANSCRIPTIONAL REPRESSOR"/>
    <property type="match status" value="1"/>
</dbReference>
<dbReference type="RefSeq" id="WP_084200243.1">
    <property type="nucleotide sequence ID" value="NZ_BMYL01000001.1"/>
</dbReference>
<accession>A0AAP8MH38</accession>
<evidence type="ECO:0000259" key="3">
    <source>
        <dbReference type="PROSITE" id="PS50977"/>
    </source>
</evidence>
<sequence length="199" mass="22156">MSESTREQLLLTAQRLFAERGFYGASIAAIATELGLTKQALLHHFGNKEKLYGQVLQHISENLSEVTDSILVKSLAPAERLETLVVAQYRDQMDNPHAARLIMRELLDNEERAAQAGSWYLRSYLELLVATAQALDPAGKLDDARALALVYQLLGAAHYFAVSGPTLTQTFGAQRYAQTRSAYEHELRVLIRTRVEAIA</sequence>
<dbReference type="PANTHER" id="PTHR30328:SF54">
    <property type="entry name" value="HTH-TYPE TRANSCRIPTIONAL REPRESSOR SCO4008"/>
    <property type="match status" value="1"/>
</dbReference>
<dbReference type="Proteomes" id="UP000235162">
    <property type="component" value="Unassembled WGS sequence"/>
</dbReference>
<comment type="caution">
    <text evidence="4">The sequence shown here is derived from an EMBL/GenBank/DDBJ whole genome shotgun (WGS) entry which is preliminary data.</text>
</comment>
<feature type="domain" description="HTH tetR-type" evidence="3">
    <location>
        <begin position="3"/>
        <end position="63"/>
    </location>
</feature>
<dbReference type="AlphaFoldDB" id="A0AAP8MH38"/>
<dbReference type="InterPro" id="IPR036271">
    <property type="entry name" value="Tet_transcr_reg_TetR-rel_C_sf"/>
</dbReference>
<dbReference type="EMBL" id="PKUR01000001">
    <property type="protein sequence ID" value="PLW87743.1"/>
    <property type="molecule type" value="Genomic_DNA"/>
</dbReference>
<reference evidence="4 5" key="1">
    <citation type="submission" date="2018-01" db="EMBL/GenBank/DDBJ databases">
        <title>The draft genome sequence of Halioglobus japonicus S1-36.</title>
        <authorList>
            <person name="Du Z.-J."/>
            <person name="Shi M.-J."/>
        </authorList>
    </citation>
    <scope>NUCLEOTIDE SEQUENCE [LARGE SCALE GENOMIC DNA]</scope>
    <source>
        <strain evidence="4 5">S1-36</strain>
    </source>
</reference>
<dbReference type="PROSITE" id="PS50977">
    <property type="entry name" value="HTH_TETR_2"/>
    <property type="match status" value="1"/>
</dbReference>
<dbReference type="Gene3D" id="1.10.357.10">
    <property type="entry name" value="Tetracycline Repressor, domain 2"/>
    <property type="match status" value="1"/>
</dbReference>
<evidence type="ECO:0000313" key="4">
    <source>
        <dbReference type="EMBL" id="PLW87743.1"/>
    </source>
</evidence>
<name>A0AAP8MH38_9GAMM</name>
<dbReference type="InterPro" id="IPR009057">
    <property type="entry name" value="Homeodomain-like_sf"/>
</dbReference>
<proteinExistence type="predicted"/>
<feature type="DNA-binding region" description="H-T-H motif" evidence="2">
    <location>
        <begin position="26"/>
        <end position="45"/>
    </location>
</feature>
<organism evidence="4 5">
    <name type="scientific">Halioglobus japonicus</name>
    <dbReference type="NCBI Taxonomy" id="930805"/>
    <lineage>
        <taxon>Bacteria</taxon>
        <taxon>Pseudomonadati</taxon>
        <taxon>Pseudomonadota</taxon>
        <taxon>Gammaproteobacteria</taxon>
        <taxon>Cellvibrionales</taxon>
        <taxon>Halieaceae</taxon>
        <taxon>Halioglobus</taxon>
    </lineage>
</organism>
<dbReference type="InterPro" id="IPR001647">
    <property type="entry name" value="HTH_TetR"/>
</dbReference>
<evidence type="ECO:0000256" key="2">
    <source>
        <dbReference type="PROSITE-ProRule" id="PRU00335"/>
    </source>
</evidence>
<dbReference type="PRINTS" id="PR00455">
    <property type="entry name" value="HTHTETR"/>
</dbReference>
<dbReference type="SUPFAM" id="SSF46689">
    <property type="entry name" value="Homeodomain-like"/>
    <property type="match status" value="1"/>
</dbReference>
<protein>
    <submittedName>
        <fullName evidence="4">TetR/AcrR family transcriptional regulator</fullName>
    </submittedName>
</protein>
<dbReference type="InterPro" id="IPR050109">
    <property type="entry name" value="HTH-type_TetR-like_transc_reg"/>
</dbReference>
<keyword evidence="1 2" id="KW-0238">DNA-binding</keyword>
<evidence type="ECO:0000256" key="1">
    <source>
        <dbReference type="ARBA" id="ARBA00023125"/>
    </source>
</evidence>
<dbReference type="Pfam" id="PF00440">
    <property type="entry name" value="TetR_N"/>
    <property type="match status" value="1"/>
</dbReference>
<dbReference type="GO" id="GO:0003677">
    <property type="term" value="F:DNA binding"/>
    <property type="evidence" value="ECO:0007669"/>
    <property type="project" value="UniProtKB-UniRule"/>
</dbReference>
<gene>
    <name evidence="4" type="ORF">C0029_03985</name>
</gene>
<evidence type="ECO:0000313" key="5">
    <source>
        <dbReference type="Proteomes" id="UP000235162"/>
    </source>
</evidence>
<dbReference type="KEGG" id="hja:BST95_14200"/>
<keyword evidence="5" id="KW-1185">Reference proteome</keyword>
<dbReference type="SUPFAM" id="SSF48498">
    <property type="entry name" value="Tetracyclin repressor-like, C-terminal domain"/>
    <property type="match status" value="1"/>
</dbReference>